<name>S8CNB8_9LAMI</name>
<gene>
    <name evidence="8" type="ORF">M569_06096</name>
</gene>
<dbReference type="Gene3D" id="2.60.40.1820">
    <property type="match status" value="1"/>
</dbReference>
<dbReference type="PANTHER" id="PTHR31234">
    <property type="entry name" value="LATE EMBRYOGENESIS ABUNDANT (LEA) HYDROXYPROLINE-RICH GLYCOPROTEIN FAMILY"/>
    <property type="match status" value="1"/>
</dbReference>
<dbReference type="InterPro" id="IPR044839">
    <property type="entry name" value="NDR1-like"/>
</dbReference>
<dbReference type="Proteomes" id="UP000015453">
    <property type="component" value="Unassembled WGS sequence"/>
</dbReference>
<evidence type="ECO:0000313" key="9">
    <source>
        <dbReference type="Proteomes" id="UP000015453"/>
    </source>
</evidence>
<evidence type="ECO:0000256" key="6">
    <source>
        <dbReference type="SAM" id="Phobius"/>
    </source>
</evidence>
<dbReference type="PANTHER" id="PTHR31234:SF2">
    <property type="entry name" value="OS05G0199100 PROTEIN"/>
    <property type="match status" value="1"/>
</dbReference>
<sequence>MNDKVHPSAKPLAAADAGPKPSLPPPNSQLYNAGRPPYRPQPPPRRSRRRGCLRRCCLWTALSIFAIAVLLAIAGGLFYLIYRPRRPSISVDSLQLSAFNLTDTAVVSSFNLSLSARNPNSRISFIYDEIAVRLRSSGVDVAAGSIPGFTQAAKATTTLRAAAASSNNADSTAVSQLKSKLKTTANNLQLQIQLDTKIRAKIGRARTKKLGIRVTCDGANIAIPSGKTATSAAAISHVKCKLDPRVKIIRWVMTL</sequence>
<reference evidence="8 9" key="1">
    <citation type="journal article" date="2013" name="BMC Genomics">
        <title>The miniature genome of a carnivorous plant Genlisea aurea contains a low number of genes and short non-coding sequences.</title>
        <authorList>
            <person name="Leushkin E.V."/>
            <person name="Sutormin R.A."/>
            <person name="Nabieva E.R."/>
            <person name="Penin A.A."/>
            <person name="Kondrashov A.S."/>
            <person name="Logacheva M.D."/>
        </authorList>
    </citation>
    <scope>NUCLEOTIDE SEQUENCE [LARGE SCALE GENOMIC DNA]</scope>
</reference>
<evidence type="ECO:0000313" key="8">
    <source>
        <dbReference type="EMBL" id="EPS68674.1"/>
    </source>
</evidence>
<evidence type="ECO:0000256" key="4">
    <source>
        <dbReference type="ARBA" id="ARBA00023136"/>
    </source>
</evidence>
<keyword evidence="3 6" id="KW-1133">Transmembrane helix</keyword>
<evidence type="ECO:0000256" key="2">
    <source>
        <dbReference type="ARBA" id="ARBA00022692"/>
    </source>
</evidence>
<dbReference type="GO" id="GO:0098542">
    <property type="term" value="P:defense response to other organism"/>
    <property type="evidence" value="ECO:0007669"/>
    <property type="project" value="InterPro"/>
</dbReference>
<comment type="caution">
    <text evidence="8">The sequence shown here is derived from an EMBL/GenBank/DDBJ whole genome shotgun (WGS) entry which is preliminary data.</text>
</comment>
<feature type="domain" description="Late embryogenesis abundant protein LEA-2 subgroup" evidence="7">
    <location>
        <begin position="114"/>
        <end position="216"/>
    </location>
</feature>
<accession>S8CNB8</accession>
<proteinExistence type="predicted"/>
<dbReference type="EMBL" id="AUSU01002495">
    <property type="protein sequence ID" value="EPS68674.1"/>
    <property type="molecule type" value="Genomic_DNA"/>
</dbReference>
<dbReference type="AlphaFoldDB" id="S8CNB8"/>
<keyword evidence="2 6" id="KW-0812">Transmembrane</keyword>
<dbReference type="OrthoDB" id="777167at2759"/>
<feature type="region of interest" description="Disordered" evidence="5">
    <location>
        <begin position="1"/>
        <end position="49"/>
    </location>
</feature>
<dbReference type="GO" id="GO:0005886">
    <property type="term" value="C:plasma membrane"/>
    <property type="evidence" value="ECO:0007669"/>
    <property type="project" value="TreeGrafter"/>
</dbReference>
<keyword evidence="9" id="KW-1185">Reference proteome</keyword>
<evidence type="ECO:0000256" key="1">
    <source>
        <dbReference type="ARBA" id="ARBA00004167"/>
    </source>
</evidence>
<dbReference type="Pfam" id="PF03168">
    <property type="entry name" value="LEA_2"/>
    <property type="match status" value="1"/>
</dbReference>
<feature type="transmembrane region" description="Helical" evidence="6">
    <location>
        <begin position="56"/>
        <end position="82"/>
    </location>
</feature>
<evidence type="ECO:0000259" key="7">
    <source>
        <dbReference type="Pfam" id="PF03168"/>
    </source>
</evidence>
<keyword evidence="4 6" id="KW-0472">Membrane</keyword>
<evidence type="ECO:0000256" key="5">
    <source>
        <dbReference type="SAM" id="MobiDB-lite"/>
    </source>
</evidence>
<evidence type="ECO:0000256" key="3">
    <source>
        <dbReference type="ARBA" id="ARBA00022989"/>
    </source>
</evidence>
<comment type="subcellular location">
    <subcellularLocation>
        <location evidence="1">Membrane</location>
        <topology evidence="1">Single-pass membrane protein</topology>
    </subcellularLocation>
</comment>
<protein>
    <recommendedName>
        <fullName evidence="7">Late embryogenesis abundant protein LEA-2 subgroup domain-containing protein</fullName>
    </recommendedName>
</protein>
<organism evidence="8 9">
    <name type="scientific">Genlisea aurea</name>
    <dbReference type="NCBI Taxonomy" id="192259"/>
    <lineage>
        <taxon>Eukaryota</taxon>
        <taxon>Viridiplantae</taxon>
        <taxon>Streptophyta</taxon>
        <taxon>Embryophyta</taxon>
        <taxon>Tracheophyta</taxon>
        <taxon>Spermatophyta</taxon>
        <taxon>Magnoliopsida</taxon>
        <taxon>eudicotyledons</taxon>
        <taxon>Gunneridae</taxon>
        <taxon>Pentapetalae</taxon>
        <taxon>asterids</taxon>
        <taxon>lamiids</taxon>
        <taxon>Lamiales</taxon>
        <taxon>Lentibulariaceae</taxon>
        <taxon>Genlisea</taxon>
    </lineage>
</organism>
<dbReference type="SUPFAM" id="SSF117070">
    <property type="entry name" value="LEA14-like"/>
    <property type="match status" value="1"/>
</dbReference>
<dbReference type="InterPro" id="IPR004864">
    <property type="entry name" value="LEA_2"/>
</dbReference>